<keyword evidence="9" id="KW-1185">Reference proteome</keyword>
<dbReference type="Proteomes" id="UP001501081">
    <property type="component" value="Unassembled WGS sequence"/>
</dbReference>
<organism evidence="8 9">
    <name type="scientific">Pedobacter ginsengiterrae</name>
    <dbReference type="NCBI Taxonomy" id="871696"/>
    <lineage>
        <taxon>Bacteria</taxon>
        <taxon>Pseudomonadati</taxon>
        <taxon>Bacteroidota</taxon>
        <taxon>Sphingobacteriia</taxon>
        <taxon>Sphingobacteriales</taxon>
        <taxon>Sphingobacteriaceae</taxon>
        <taxon>Pedobacter</taxon>
    </lineage>
</organism>
<dbReference type="SUPFAM" id="SSF48452">
    <property type="entry name" value="TPR-like"/>
    <property type="match status" value="1"/>
</dbReference>
<evidence type="ECO:0000256" key="1">
    <source>
        <dbReference type="ARBA" id="ARBA00004442"/>
    </source>
</evidence>
<dbReference type="EMBL" id="BAABAK010000015">
    <property type="protein sequence ID" value="GAA3972855.1"/>
    <property type="molecule type" value="Genomic_DNA"/>
</dbReference>
<dbReference type="Gene3D" id="1.25.40.390">
    <property type="match status" value="1"/>
</dbReference>
<evidence type="ECO:0000313" key="9">
    <source>
        <dbReference type="Proteomes" id="UP001501081"/>
    </source>
</evidence>
<keyword evidence="3" id="KW-0732">Signal</keyword>
<protein>
    <submittedName>
        <fullName evidence="8">RagB/SusD family nutrient uptake outer membrane protein</fullName>
    </submittedName>
</protein>
<keyword evidence="5" id="KW-0998">Cell outer membrane</keyword>
<keyword evidence="4" id="KW-0472">Membrane</keyword>
<evidence type="ECO:0000313" key="8">
    <source>
        <dbReference type="EMBL" id="GAA3972855.1"/>
    </source>
</evidence>
<comment type="caution">
    <text evidence="8">The sequence shown here is derived from an EMBL/GenBank/DDBJ whole genome shotgun (WGS) entry which is preliminary data.</text>
</comment>
<evidence type="ECO:0000259" key="6">
    <source>
        <dbReference type="Pfam" id="PF07980"/>
    </source>
</evidence>
<dbReference type="InterPro" id="IPR033985">
    <property type="entry name" value="SusD-like_N"/>
</dbReference>
<evidence type="ECO:0000259" key="7">
    <source>
        <dbReference type="Pfam" id="PF14322"/>
    </source>
</evidence>
<comment type="similarity">
    <text evidence="2">Belongs to the SusD family.</text>
</comment>
<sequence>MDTLPTPETIQTTRSSLTGFANAFYAPIGFAVGFTTLDNSFFEAATDDAQQTLTFAQGVIPFNQATLSEANPSTEVNKYYACYEGIRAANFFLDYSKNWKAMISQNRDTLTDVTNYNRDKLFISAYRGEAHVARAYYYSELIKRYGGVPIVSKTLQQAGGDLAVAKSSYDQVVDYIVSEIDTYKDSLVVSWKTNGFSDQDGRFSKGSALAIKARVLLYAASPLHNPSNDPAKWVRAAAAAREIISTPAFGYALHTGGYGNYFQGNNSLNSAETILAIRRPASNDLERANYPITTTGGASGVTPSHNLVAEYELKGSADPANIYANRDPRLSETVVLNGSSWNGRTIDQSAGASDDMAKTNTSRTGYYLKKFLAPNLDLVNNATAQHQWVAFRYAEVLLNYAEAMNEAYGPDGTAPDAPAAMTSRTALNMVRSRVGVAMPAVSIGGKDAFRAAIKHERRIELAFEDHRYWDLLRWNDAGTLLNQPIKGVKVSKNTNGSFSYNIVDVATRTFRAPAMYYLPFPRAEVVRSNGSITQNPGY</sequence>
<name>A0ABP7PXB3_9SPHI</name>
<reference evidence="9" key="1">
    <citation type="journal article" date="2019" name="Int. J. Syst. Evol. Microbiol.">
        <title>The Global Catalogue of Microorganisms (GCM) 10K type strain sequencing project: providing services to taxonomists for standard genome sequencing and annotation.</title>
        <authorList>
            <consortium name="The Broad Institute Genomics Platform"/>
            <consortium name="The Broad Institute Genome Sequencing Center for Infectious Disease"/>
            <person name="Wu L."/>
            <person name="Ma J."/>
        </authorList>
    </citation>
    <scope>NUCLEOTIDE SEQUENCE [LARGE SCALE GENOMIC DNA]</scope>
    <source>
        <strain evidence="9">JCM 17338</strain>
    </source>
</reference>
<dbReference type="Pfam" id="PF14322">
    <property type="entry name" value="SusD-like_3"/>
    <property type="match status" value="1"/>
</dbReference>
<gene>
    <name evidence="8" type="ORF">GCM10022246_26460</name>
</gene>
<comment type="subcellular location">
    <subcellularLocation>
        <location evidence="1">Cell outer membrane</location>
    </subcellularLocation>
</comment>
<dbReference type="InterPro" id="IPR012944">
    <property type="entry name" value="SusD_RagB_dom"/>
</dbReference>
<proteinExistence type="inferred from homology"/>
<dbReference type="InterPro" id="IPR011990">
    <property type="entry name" value="TPR-like_helical_dom_sf"/>
</dbReference>
<evidence type="ECO:0000256" key="5">
    <source>
        <dbReference type="ARBA" id="ARBA00023237"/>
    </source>
</evidence>
<evidence type="ECO:0000256" key="3">
    <source>
        <dbReference type="ARBA" id="ARBA00022729"/>
    </source>
</evidence>
<feature type="domain" description="SusD-like N-terminal" evidence="7">
    <location>
        <begin position="60"/>
        <end position="217"/>
    </location>
</feature>
<accession>A0ABP7PXB3</accession>
<evidence type="ECO:0000256" key="4">
    <source>
        <dbReference type="ARBA" id="ARBA00023136"/>
    </source>
</evidence>
<evidence type="ECO:0000256" key="2">
    <source>
        <dbReference type="ARBA" id="ARBA00006275"/>
    </source>
</evidence>
<dbReference type="Pfam" id="PF07980">
    <property type="entry name" value="SusD_RagB"/>
    <property type="match status" value="1"/>
</dbReference>
<feature type="domain" description="RagB/SusD" evidence="6">
    <location>
        <begin position="261"/>
        <end position="538"/>
    </location>
</feature>